<accession>A0AAD1X8X7</accession>
<evidence type="ECO:0000313" key="3">
    <source>
        <dbReference type="EMBL" id="CAI2362056.1"/>
    </source>
</evidence>
<reference evidence="3" key="1">
    <citation type="submission" date="2023-07" db="EMBL/GenBank/DDBJ databases">
        <authorList>
            <consortium name="AG Swart"/>
            <person name="Singh M."/>
            <person name="Singh A."/>
            <person name="Seah K."/>
            <person name="Emmerich C."/>
        </authorList>
    </citation>
    <scope>NUCLEOTIDE SEQUENCE</scope>
    <source>
        <strain evidence="3">DP1</strain>
    </source>
</reference>
<feature type="coiled-coil region" evidence="1">
    <location>
        <begin position="589"/>
        <end position="637"/>
    </location>
</feature>
<proteinExistence type="predicted"/>
<organism evidence="3 4">
    <name type="scientific">Euplotes crassus</name>
    <dbReference type="NCBI Taxonomy" id="5936"/>
    <lineage>
        <taxon>Eukaryota</taxon>
        <taxon>Sar</taxon>
        <taxon>Alveolata</taxon>
        <taxon>Ciliophora</taxon>
        <taxon>Intramacronucleata</taxon>
        <taxon>Spirotrichea</taxon>
        <taxon>Hypotrichia</taxon>
        <taxon>Euplotida</taxon>
        <taxon>Euplotidae</taxon>
        <taxon>Moneuplotes</taxon>
    </lineage>
</organism>
<comment type="caution">
    <text evidence="3">The sequence shown here is derived from an EMBL/GenBank/DDBJ whole genome shotgun (WGS) entry which is preliminary data.</text>
</comment>
<evidence type="ECO:0000256" key="1">
    <source>
        <dbReference type="SAM" id="Coils"/>
    </source>
</evidence>
<name>A0AAD1X8X7_EUPCR</name>
<gene>
    <name evidence="3" type="ORF">ECRASSUSDP1_LOCUS3373</name>
</gene>
<feature type="region of interest" description="Disordered" evidence="2">
    <location>
        <begin position="279"/>
        <end position="299"/>
    </location>
</feature>
<sequence>MSDNFKVNLECLALNQRNKNKDTKTTGVKKKQGKIKILPKNPNMFNNHKTHSKKIKSILGKERCNFNRFREEESKCNLIIIFRVLVKFRLRIRVFKRYGVNHFSSKLPQIDPSLKKKLSKSTEKARFETLNPFQIKNSNLRVILNKLKETSDLHNSFITKVINKPSIASDIVTADIGYDPRQNVKILEILYEKFLQAKQILKGEAPKPKITTTPLPDRPRTQTEHLLNKSLQKPPTNGKLGIWFTGTGIKFDRGLRFFCFLEFLIGDFRKERKEVGFGRNFGAEGGGPGTEGDKGRGEGRRPACAHFYMNARKGVDNLKTVDYQKGLVSKLKKERDEYNQSIVEILHQQISKKTFENFHCCLEYFGGFSLKNYNLATAHVIMVELIRELSLECKERGDFFAKIIEAHKLELLSLVKDLVDTYDDKLHKLSADFKDAIERCDELERINANHLNTIIDQNAKILISDEKLTATQDVLKKEAQHSVLLEERWKDHNQILSNFLSNFEKSSDKQKFIYTDIQSEEAKITPNKERAVMSEMSQKSLEIMKNIIKCLRQKTPKEEEFERVRIENKKFSEQIAKNLLELKSKDEIIHTSNATVEKLDSENEELRDKWQELRETCSKQKLEIKKLRKEIYNLQNKPVVSEGIQCNILKKEDADACEHDTQFEDLGIYSHNKRFTLRKPIKKKAFSNAEKHLAKLRSAIKMMSIVKQNPKTINKPKIDPEDPRQIYNKIKVMKEEQMKGKKDFKSMEVRGSKKCLEIIANFIQGVAENTEFEVSVPKLFYEFVNKKFGYDNSVPKYYENYLYSLKLNQRKDHRLELMAKFLGLSQLNLPRLCFKHYIMLLNNSGYNIQEIYNKDYLKFEVPFHTLAGFCKKILTKREDSIYEHAYESMKEYCIVKTDVQRIKNNFDLTLYQIYKAVYDKMIQTAALSVNQFFKIPFDNQPEIELDKLVIFLKNKLELPYKKQQISEMVSLFYTSEDSTKEVIKLKDITHIYCELVEVTIPFYNYIKIGINASIELDNSVNISLERIYNHYSHPVGEEKNGHNIWGIGRLGWSNITKDALCRINDINLEVMFNEKIKENKKKYLDIDAFVELVKEENIIKDVAYFDRKTTVDLPKIALGPNFDIINETKSNGSRNSVSSKKSLNLSKKSSVSSISQKTLDKKRASRVVYKKVGGFAKSKKRKALELEEDL</sequence>
<feature type="region of interest" description="Disordered" evidence="2">
    <location>
        <begin position="1130"/>
        <end position="1165"/>
    </location>
</feature>
<protein>
    <submittedName>
        <fullName evidence="3">Uncharacterized protein</fullName>
    </submittedName>
</protein>
<dbReference type="Proteomes" id="UP001295684">
    <property type="component" value="Unassembled WGS sequence"/>
</dbReference>
<dbReference type="AlphaFoldDB" id="A0AAD1X8X7"/>
<evidence type="ECO:0000313" key="4">
    <source>
        <dbReference type="Proteomes" id="UP001295684"/>
    </source>
</evidence>
<dbReference type="EMBL" id="CAMPGE010003233">
    <property type="protein sequence ID" value="CAI2362056.1"/>
    <property type="molecule type" value="Genomic_DNA"/>
</dbReference>
<keyword evidence="4" id="KW-1185">Reference proteome</keyword>
<feature type="compositionally biased region" description="Low complexity" evidence="2">
    <location>
        <begin position="1130"/>
        <end position="1155"/>
    </location>
</feature>
<keyword evidence="1" id="KW-0175">Coiled coil</keyword>
<evidence type="ECO:0000256" key="2">
    <source>
        <dbReference type="SAM" id="MobiDB-lite"/>
    </source>
</evidence>